<comment type="similarity">
    <text evidence="2">Belongs to the HAD-like hydrolase superfamily. CbbY/CbbZ/Gph/YieH family.</text>
</comment>
<dbReference type="PANTHER" id="PTHR46193">
    <property type="entry name" value="6-PHOSPHOGLUCONATE PHOSPHATASE"/>
    <property type="match status" value="1"/>
</dbReference>
<dbReference type="InterPro" id="IPR051600">
    <property type="entry name" value="Beta-PGM-like"/>
</dbReference>
<keyword evidence="5" id="KW-0378">Hydrolase</keyword>
<dbReference type="SUPFAM" id="SSF56784">
    <property type="entry name" value="HAD-like"/>
    <property type="match status" value="1"/>
</dbReference>
<dbReference type="PRINTS" id="PR00413">
    <property type="entry name" value="HADHALOGNASE"/>
</dbReference>
<organism evidence="5 6">
    <name type="scientific">Salinisphaera aquimarina</name>
    <dbReference type="NCBI Taxonomy" id="2094031"/>
    <lineage>
        <taxon>Bacteria</taxon>
        <taxon>Pseudomonadati</taxon>
        <taxon>Pseudomonadota</taxon>
        <taxon>Gammaproteobacteria</taxon>
        <taxon>Salinisphaerales</taxon>
        <taxon>Salinisphaeraceae</taxon>
        <taxon>Salinisphaera</taxon>
    </lineage>
</organism>
<evidence type="ECO:0000256" key="3">
    <source>
        <dbReference type="ARBA" id="ARBA00022723"/>
    </source>
</evidence>
<dbReference type="InterPro" id="IPR023198">
    <property type="entry name" value="PGP-like_dom2"/>
</dbReference>
<dbReference type="RefSeq" id="WP_380689041.1">
    <property type="nucleotide sequence ID" value="NZ_JBHRSS010000003.1"/>
</dbReference>
<dbReference type="SFLD" id="SFLDG01135">
    <property type="entry name" value="C1.5.6:_HAD__Beta-PGM__Phospha"/>
    <property type="match status" value="1"/>
</dbReference>
<dbReference type="SFLD" id="SFLDG01129">
    <property type="entry name" value="C1.5:_HAD__Beta-PGM__Phosphata"/>
    <property type="match status" value="1"/>
</dbReference>
<evidence type="ECO:0000256" key="4">
    <source>
        <dbReference type="ARBA" id="ARBA00022842"/>
    </source>
</evidence>
<dbReference type="InterPro" id="IPR023214">
    <property type="entry name" value="HAD_sf"/>
</dbReference>
<dbReference type="InterPro" id="IPR006439">
    <property type="entry name" value="HAD-SF_hydro_IA"/>
</dbReference>
<dbReference type="Proteomes" id="UP001595462">
    <property type="component" value="Unassembled WGS sequence"/>
</dbReference>
<reference evidence="6" key="1">
    <citation type="journal article" date="2019" name="Int. J. Syst. Evol. Microbiol.">
        <title>The Global Catalogue of Microorganisms (GCM) 10K type strain sequencing project: providing services to taxonomists for standard genome sequencing and annotation.</title>
        <authorList>
            <consortium name="The Broad Institute Genomics Platform"/>
            <consortium name="The Broad Institute Genome Sequencing Center for Infectious Disease"/>
            <person name="Wu L."/>
            <person name="Ma J."/>
        </authorList>
    </citation>
    <scope>NUCLEOTIDE SEQUENCE [LARGE SCALE GENOMIC DNA]</scope>
    <source>
        <strain evidence="6">KCTC 52640</strain>
    </source>
</reference>
<dbReference type="GO" id="GO:0016787">
    <property type="term" value="F:hydrolase activity"/>
    <property type="evidence" value="ECO:0007669"/>
    <property type="project" value="UniProtKB-KW"/>
</dbReference>
<dbReference type="EMBL" id="JBHRSS010000003">
    <property type="protein sequence ID" value="MFC3104248.1"/>
    <property type="molecule type" value="Genomic_DNA"/>
</dbReference>
<evidence type="ECO:0000256" key="2">
    <source>
        <dbReference type="ARBA" id="ARBA00006171"/>
    </source>
</evidence>
<dbReference type="InterPro" id="IPR036412">
    <property type="entry name" value="HAD-like_sf"/>
</dbReference>
<dbReference type="PANTHER" id="PTHR46193:SF10">
    <property type="entry name" value="6-PHOSPHOGLUCONATE PHOSPHATASE"/>
    <property type="match status" value="1"/>
</dbReference>
<accession>A0ABV7EQU5</accession>
<gene>
    <name evidence="5" type="ORF">ACFOSU_10105</name>
</gene>
<comment type="caution">
    <text evidence="5">The sequence shown here is derived from an EMBL/GenBank/DDBJ whole genome shotgun (WGS) entry which is preliminary data.</text>
</comment>
<keyword evidence="6" id="KW-1185">Reference proteome</keyword>
<evidence type="ECO:0000256" key="1">
    <source>
        <dbReference type="ARBA" id="ARBA00001946"/>
    </source>
</evidence>
<name>A0ABV7EQU5_9GAMM</name>
<comment type="cofactor">
    <cofactor evidence="1">
        <name>Mg(2+)</name>
        <dbReference type="ChEBI" id="CHEBI:18420"/>
    </cofactor>
</comment>
<keyword evidence="3" id="KW-0479">Metal-binding</keyword>
<sequence>MTDTSGSPPIAAVIFDCDGTLVDSEGLNARGVAELFAIDHGLDLDADVLEAEFRGGKFETMIETLAARHGVALANDFTDRYRAHMYDLFERELQPMPGVREAIEAIDLPMCVASSGPERKLGVALAATRLANYFGDLVFSAYTIEIWKPEPDLFLTAAAAMDVTPAACAVIEDSDAGVEAGRRAGMRVFGYDPHGAIGPHPDADLTRFSDFAELPALIAAG</sequence>
<dbReference type="Gene3D" id="1.10.150.240">
    <property type="entry name" value="Putative phosphatase, domain 2"/>
    <property type="match status" value="1"/>
</dbReference>
<keyword evidence="4" id="KW-0460">Magnesium</keyword>
<dbReference type="Pfam" id="PF00702">
    <property type="entry name" value="Hydrolase"/>
    <property type="match status" value="1"/>
</dbReference>
<evidence type="ECO:0000313" key="6">
    <source>
        <dbReference type="Proteomes" id="UP001595462"/>
    </source>
</evidence>
<evidence type="ECO:0000313" key="5">
    <source>
        <dbReference type="EMBL" id="MFC3104248.1"/>
    </source>
</evidence>
<proteinExistence type="inferred from homology"/>
<dbReference type="SFLD" id="SFLDS00003">
    <property type="entry name" value="Haloacid_Dehalogenase"/>
    <property type="match status" value="1"/>
</dbReference>
<protein>
    <submittedName>
        <fullName evidence="5">HAD-IA family hydrolase</fullName>
    </submittedName>
</protein>
<dbReference type="NCBIfam" id="TIGR01509">
    <property type="entry name" value="HAD-SF-IA-v3"/>
    <property type="match status" value="1"/>
</dbReference>
<dbReference type="Gene3D" id="3.40.50.1000">
    <property type="entry name" value="HAD superfamily/HAD-like"/>
    <property type="match status" value="1"/>
</dbReference>